<protein>
    <recommendedName>
        <fullName evidence="5">Aminopeptidase N</fullName>
        <ecNumber evidence="4">3.4.11.2</ecNumber>
    </recommendedName>
</protein>
<keyword evidence="6 16" id="KW-0031">Aminopeptidase</keyword>
<organism evidence="16 17">
    <name type="scientific">Sorangium cellulosum</name>
    <name type="common">Polyangium cellulosum</name>
    <dbReference type="NCBI Taxonomy" id="56"/>
    <lineage>
        <taxon>Bacteria</taxon>
        <taxon>Pseudomonadati</taxon>
        <taxon>Myxococcota</taxon>
        <taxon>Polyangia</taxon>
        <taxon>Polyangiales</taxon>
        <taxon>Polyangiaceae</taxon>
        <taxon>Sorangium</taxon>
    </lineage>
</organism>
<evidence type="ECO:0000256" key="9">
    <source>
        <dbReference type="ARBA" id="ARBA00022801"/>
    </source>
</evidence>
<dbReference type="GO" id="GO:0008270">
    <property type="term" value="F:zinc ion binding"/>
    <property type="evidence" value="ECO:0007669"/>
    <property type="project" value="InterPro"/>
</dbReference>
<gene>
    <name evidence="16" type="ORF">BE21_21320</name>
</gene>
<proteinExistence type="inferred from homology"/>
<evidence type="ECO:0000256" key="10">
    <source>
        <dbReference type="ARBA" id="ARBA00022833"/>
    </source>
</evidence>
<dbReference type="GO" id="GO:0006508">
    <property type="term" value="P:proteolysis"/>
    <property type="evidence" value="ECO:0007669"/>
    <property type="project" value="UniProtKB-KW"/>
</dbReference>
<dbReference type="GO" id="GO:0005737">
    <property type="term" value="C:cytoplasm"/>
    <property type="evidence" value="ECO:0007669"/>
    <property type="project" value="TreeGrafter"/>
</dbReference>
<evidence type="ECO:0000313" key="17">
    <source>
        <dbReference type="Proteomes" id="UP000075502"/>
    </source>
</evidence>
<evidence type="ECO:0000259" key="15">
    <source>
        <dbReference type="Pfam" id="PF17900"/>
    </source>
</evidence>
<feature type="domain" description="Peptidase M1 membrane alanine aminopeptidase" evidence="14">
    <location>
        <begin position="279"/>
        <end position="460"/>
    </location>
</feature>
<evidence type="ECO:0000256" key="2">
    <source>
        <dbReference type="ARBA" id="ARBA00001947"/>
    </source>
</evidence>
<evidence type="ECO:0000313" key="16">
    <source>
        <dbReference type="EMBL" id="KYG08837.1"/>
    </source>
</evidence>
<feature type="compositionally biased region" description="Low complexity" evidence="12">
    <location>
        <begin position="33"/>
        <end position="43"/>
    </location>
</feature>
<dbReference type="GO" id="GO:0016285">
    <property type="term" value="F:alanyl aminopeptidase activity"/>
    <property type="evidence" value="ECO:0007669"/>
    <property type="project" value="UniProtKB-EC"/>
</dbReference>
<dbReference type="PROSITE" id="PS51257">
    <property type="entry name" value="PROKAR_LIPOPROTEIN"/>
    <property type="match status" value="1"/>
</dbReference>
<dbReference type="InterPro" id="IPR001930">
    <property type="entry name" value="Peptidase_M1"/>
</dbReference>
<reference evidence="16 17" key="1">
    <citation type="submission" date="2014-02" db="EMBL/GenBank/DDBJ databases">
        <title>The small core and large imbalanced accessory genome model reveals a collaborative survival strategy of Sorangium cellulosum strains in nature.</title>
        <authorList>
            <person name="Han K."/>
            <person name="Peng R."/>
            <person name="Blom J."/>
            <person name="Li Y.-Z."/>
        </authorList>
    </citation>
    <scope>NUCLEOTIDE SEQUENCE [LARGE SCALE GENOMIC DNA]</scope>
    <source>
        <strain evidence="16 17">So0007-03</strain>
    </source>
</reference>
<evidence type="ECO:0000256" key="13">
    <source>
        <dbReference type="SAM" id="SignalP"/>
    </source>
</evidence>
<evidence type="ECO:0000256" key="3">
    <source>
        <dbReference type="ARBA" id="ARBA00010136"/>
    </source>
</evidence>
<dbReference type="PANTHER" id="PTHR11533">
    <property type="entry name" value="PROTEASE M1 ZINC METALLOPROTEASE"/>
    <property type="match status" value="1"/>
</dbReference>
<evidence type="ECO:0000256" key="5">
    <source>
        <dbReference type="ARBA" id="ARBA00015611"/>
    </source>
</evidence>
<keyword evidence="8" id="KW-0479">Metal-binding</keyword>
<dbReference type="PRINTS" id="PR00756">
    <property type="entry name" value="ALADIPTASE"/>
</dbReference>
<evidence type="ECO:0000256" key="6">
    <source>
        <dbReference type="ARBA" id="ARBA00022438"/>
    </source>
</evidence>
<keyword evidence="13" id="KW-0732">Signal</keyword>
<evidence type="ECO:0000256" key="12">
    <source>
        <dbReference type="SAM" id="MobiDB-lite"/>
    </source>
</evidence>
<dbReference type="SUPFAM" id="SSF55486">
    <property type="entry name" value="Metalloproteases ('zincins'), catalytic domain"/>
    <property type="match status" value="1"/>
</dbReference>
<accession>A0A150TW78</accession>
<evidence type="ECO:0000256" key="7">
    <source>
        <dbReference type="ARBA" id="ARBA00022670"/>
    </source>
</evidence>
<dbReference type="InterPro" id="IPR050344">
    <property type="entry name" value="Peptidase_M1_aminopeptidases"/>
</dbReference>
<comment type="similarity">
    <text evidence="3">Belongs to the peptidase M1 family.</text>
</comment>
<comment type="catalytic activity">
    <reaction evidence="1">
        <text>Release of an N-terminal amino acid, Xaa-|-Yaa- from a peptide, amide or arylamide. Xaa is preferably Ala, but may be most amino acids including Pro (slow action). When a terminal hydrophobic residue is followed by a prolyl residue, the two may be released as an intact Xaa-Pro dipeptide.</text>
        <dbReference type="EC" id="3.4.11.2"/>
    </reaction>
</comment>
<keyword evidence="11" id="KW-0482">Metalloprotease</keyword>
<feature type="domain" description="Aminopeptidase N-like N-terminal" evidence="15">
    <location>
        <begin position="122"/>
        <end position="243"/>
    </location>
</feature>
<dbReference type="SUPFAM" id="SSF63737">
    <property type="entry name" value="Leukotriene A4 hydrolase N-terminal domain"/>
    <property type="match status" value="1"/>
</dbReference>
<dbReference type="GO" id="GO:0070006">
    <property type="term" value="F:metalloaminopeptidase activity"/>
    <property type="evidence" value="ECO:0007669"/>
    <property type="project" value="TreeGrafter"/>
</dbReference>
<dbReference type="AlphaFoldDB" id="A0A150TW78"/>
<feature type="region of interest" description="Disordered" evidence="12">
    <location>
        <begin position="29"/>
        <end position="60"/>
    </location>
</feature>
<evidence type="ECO:0000256" key="4">
    <source>
        <dbReference type="ARBA" id="ARBA00012564"/>
    </source>
</evidence>
<keyword evidence="7" id="KW-0645">Protease</keyword>
<dbReference type="Pfam" id="PF17900">
    <property type="entry name" value="Peptidase_M1_N"/>
    <property type="match status" value="1"/>
</dbReference>
<name>A0A150TW78_SORCE</name>
<dbReference type="EMBL" id="JEME01000859">
    <property type="protein sequence ID" value="KYG08837.1"/>
    <property type="molecule type" value="Genomic_DNA"/>
</dbReference>
<dbReference type="InterPro" id="IPR027268">
    <property type="entry name" value="Peptidase_M4/M1_CTD_sf"/>
</dbReference>
<dbReference type="GO" id="GO:0005615">
    <property type="term" value="C:extracellular space"/>
    <property type="evidence" value="ECO:0007669"/>
    <property type="project" value="TreeGrafter"/>
</dbReference>
<dbReference type="GO" id="GO:0043171">
    <property type="term" value="P:peptide catabolic process"/>
    <property type="evidence" value="ECO:0007669"/>
    <property type="project" value="TreeGrafter"/>
</dbReference>
<dbReference type="EC" id="3.4.11.2" evidence="4"/>
<dbReference type="GO" id="GO:0016020">
    <property type="term" value="C:membrane"/>
    <property type="evidence" value="ECO:0007669"/>
    <property type="project" value="TreeGrafter"/>
</dbReference>
<dbReference type="GO" id="GO:0042277">
    <property type="term" value="F:peptide binding"/>
    <property type="evidence" value="ECO:0007669"/>
    <property type="project" value="TreeGrafter"/>
</dbReference>
<feature type="signal peptide" evidence="13">
    <location>
        <begin position="1"/>
        <end position="29"/>
    </location>
</feature>
<dbReference type="InterPro" id="IPR045357">
    <property type="entry name" value="Aminopeptidase_N-like_N"/>
</dbReference>
<dbReference type="InterPro" id="IPR014782">
    <property type="entry name" value="Peptidase_M1_dom"/>
</dbReference>
<comment type="caution">
    <text evidence="16">The sequence shown here is derived from an EMBL/GenBank/DDBJ whole genome shotgun (WGS) entry which is preliminary data.</text>
</comment>
<dbReference type="Gene3D" id="2.60.40.1730">
    <property type="entry name" value="tricorn interacting facor f3 domain"/>
    <property type="match status" value="1"/>
</dbReference>
<feature type="chain" id="PRO_5007569990" description="Aminopeptidase N" evidence="13">
    <location>
        <begin position="30"/>
        <end position="856"/>
    </location>
</feature>
<keyword evidence="10" id="KW-0862">Zinc</keyword>
<evidence type="ECO:0000256" key="8">
    <source>
        <dbReference type="ARBA" id="ARBA00022723"/>
    </source>
</evidence>
<dbReference type="Gene3D" id="1.10.390.10">
    <property type="entry name" value="Neutral Protease Domain 2"/>
    <property type="match status" value="1"/>
</dbReference>
<evidence type="ECO:0000259" key="14">
    <source>
        <dbReference type="Pfam" id="PF01433"/>
    </source>
</evidence>
<dbReference type="Pfam" id="PF01433">
    <property type="entry name" value="Peptidase_M1"/>
    <property type="match status" value="1"/>
</dbReference>
<comment type="cofactor">
    <cofactor evidence="2">
        <name>Zn(2+)</name>
        <dbReference type="ChEBI" id="CHEBI:29105"/>
    </cofactor>
</comment>
<dbReference type="PANTHER" id="PTHR11533:SF174">
    <property type="entry name" value="PUROMYCIN-SENSITIVE AMINOPEPTIDASE-RELATED"/>
    <property type="match status" value="1"/>
</dbReference>
<keyword evidence="9" id="KW-0378">Hydrolase</keyword>
<feature type="compositionally biased region" description="Pro residues" evidence="12">
    <location>
        <begin position="44"/>
        <end position="58"/>
    </location>
</feature>
<evidence type="ECO:0000256" key="1">
    <source>
        <dbReference type="ARBA" id="ARBA00000098"/>
    </source>
</evidence>
<dbReference type="Proteomes" id="UP000075502">
    <property type="component" value="Unassembled WGS sequence"/>
</dbReference>
<sequence>MDLVRSFVSPGARLAAVLLASLAAACSGADPVAPGQAPPDDTQQPPPDAGPPPEPEPPAGAAIDVQHYAVTGEFDWSRGRLVATVAMTLLPGDDGLRSLRLDSAVAEVKAVRLAGGADLPYAVDAEPGALRIDVSRVPGIAADQAITLEIDYEAAGSEALRAIPARWGDPAASRVVYTISEPLNAALWLPCHNTPEDRAVFSIDLAMDAHETMIANGTLVSDEQGASGRRMRYATDYTVPTYLMAFAIGDFEVEGTMKGSLPVSVWHRRGVPGDYGRLLDEAVRSIGLFEELLVPYPFEKYAVVLVPEFGGGIENLGISFQGELGSTAPTMSEDLKLTIHEIGHQWFGDLVTVKSWDDLWIKEGMATLLASEGARVYLDESGEGTLNGDSFWASAGQAIVEPDLAPDEKYTGGPYGRAAWLLTQIRSLVGEESFWGTLRDVLDDHRFGAIGTDEFLDAFAGPLGPDAAARARRAVRASALPHLDLGRSPSGGVLVTLRDPDGALVAPIDLLWIADDGATRSQVLELDKGVDVAPQREGELLILDPLDRHISWDYLVDFSLHPDDLPARLASFRFPASPSQVASLLEAGGAHQTAVLWAGLPEPVTPGAFAAFLDGLDAEDAKGLAVAAACERAADPALDPALRAAWSSALAPLLAGPPYARWTEFTPWVEYGACGEVVDVLALYADEWSALAAGPPAGDLSDAHLRFLFNFDLPLETVLSAWGNVARQSSSLRARSLATARIRTEADRAPPEDFPAFRAFFSEIVASTEVPDLLMEALTGLSRTTAPTAAENAEALAALGQQLRTASTTRFDGWAVCLAFALTQGDAAAWSEFVGGLDGVELSAEAAEMLEDLARC</sequence>
<evidence type="ECO:0000256" key="11">
    <source>
        <dbReference type="ARBA" id="ARBA00023049"/>
    </source>
</evidence>
<dbReference type="InterPro" id="IPR042097">
    <property type="entry name" value="Aminopeptidase_N-like_N_sf"/>
</dbReference>